<dbReference type="PANTHER" id="PTHR33710:SF71">
    <property type="entry name" value="ENDONUCLEASE_EXONUCLEASE_PHOSPHATASE DOMAIN-CONTAINING PROTEIN"/>
    <property type="match status" value="1"/>
</dbReference>
<dbReference type="PANTHER" id="PTHR33710">
    <property type="entry name" value="BNAC02G09200D PROTEIN"/>
    <property type="match status" value="1"/>
</dbReference>
<evidence type="ECO:0000313" key="1">
    <source>
        <dbReference type="EnsemblPlants" id="QL03p025004:mrna"/>
    </source>
</evidence>
<keyword evidence="2" id="KW-1185">Reference proteome</keyword>
<dbReference type="Gene3D" id="3.60.10.10">
    <property type="entry name" value="Endonuclease/exonuclease/phosphatase"/>
    <property type="match status" value="1"/>
</dbReference>
<dbReference type="EMBL" id="LRBV02000003">
    <property type="status" value="NOT_ANNOTATED_CDS"/>
    <property type="molecule type" value="Genomic_DNA"/>
</dbReference>
<name>A0A7N2L5S4_QUELO</name>
<dbReference type="Gramene" id="QL03p025004:mrna">
    <property type="protein sequence ID" value="QL03p025004:mrna"/>
    <property type="gene ID" value="QL03p025004"/>
</dbReference>
<dbReference type="SUPFAM" id="SSF56219">
    <property type="entry name" value="DNase I-like"/>
    <property type="match status" value="1"/>
</dbReference>
<sequence>MFKLTTDNLALRVSKSDGGKRVVSWMNPNTSHKSNKSGPVILKNVSVHDKAHLVDPRGKAHVEVSYPVSLGVSVHGDQRESVVGESSTLPMESTVVSVMPEAPTGVKSPMSSLDQATELLASNPMGSHPDREGGIIAQRTTVELRHPGYLEFVGSGSNPAQGMMSSGVELVDGLQNGGSRLLLLPWEQSGAKSSVSGSGEQESGPLECVPLSWWDPKVVKDKVLTRVDEEGEQSKWVSTMMRSFCKMVGFPIVQHEAQCVALFRLLEQECLEVVNEGCVQRPIKLGQKGLRELRGLVSIENYDGSSSRYRVQTSGGVLLLWDSGWLRKLMCWLVSSRYPCKRLGCDSFSPAMFAFSDFIEDNFLVDLPLDGASFTWFRDSEPKSMSRIDRTLVSANWEDHFGNVSQRVLSHVISDHCPLLVETGGVGRGRCAFKFENMWLKVEGFVEMVQQWWNSYCFTGSPSFVLVQKLKALKEDLKKWNKEEFGDLAFKKKSLLSELLGLDAKEDILGLSHEEQALPRKRLSGNKSPELYTETDIWRPIVDVLDFACIGEDDRLSLERDFSKARFSEPDRTGRSDRENRKPR</sequence>
<evidence type="ECO:0000313" key="2">
    <source>
        <dbReference type="Proteomes" id="UP000594261"/>
    </source>
</evidence>
<accession>A0A7N2L5S4</accession>
<protein>
    <submittedName>
        <fullName evidence="1">Uncharacterized protein</fullName>
    </submittedName>
</protein>
<organism evidence="1 2">
    <name type="scientific">Quercus lobata</name>
    <name type="common">Valley oak</name>
    <dbReference type="NCBI Taxonomy" id="97700"/>
    <lineage>
        <taxon>Eukaryota</taxon>
        <taxon>Viridiplantae</taxon>
        <taxon>Streptophyta</taxon>
        <taxon>Embryophyta</taxon>
        <taxon>Tracheophyta</taxon>
        <taxon>Spermatophyta</taxon>
        <taxon>Magnoliopsida</taxon>
        <taxon>eudicotyledons</taxon>
        <taxon>Gunneridae</taxon>
        <taxon>Pentapetalae</taxon>
        <taxon>rosids</taxon>
        <taxon>fabids</taxon>
        <taxon>Fagales</taxon>
        <taxon>Fagaceae</taxon>
        <taxon>Quercus</taxon>
    </lineage>
</organism>
<dbReference type="EnsemblPlants" id="QL03p025004:mrna">
    <property type="protein sequence ID" value="QL03p025004:mrna"/>
    <property type="gene ID" value="QL03p025004"/>
</dbReference>
<dbReference type="InterPro" id="IPR036691">
    <property type="entry name" value="Endo/exonu/phosph_ase_sf"/>
</dbReference>
<dbReference type="InParanoid" id="A0A7N2L5S4"/>
<reference evidence="1 2" key="1">
    <citation type="journal article" date="2016" name="G3 (Bethesda)">
        <title>First Draft Assembly and Annotation of the Genome of a California Endemic Oak Quercus lobata Nee (Fagaceae).</title>
        <authorList>
            <person name="Sork V.L."/>
            <person name="Fitz-Gibbon S.T."/>
            <person name="Puiu D."/>
            <person name="Crepeau M."/>
            <person name="Gugger P.F."/>
            <person name="Sherman R."/>
            <person name="Stevens K."/>
            <person name="Langley C.H."/>
            <person name="Pellegrini M."/>
            <person name="Salzberg S.L."/>
        </authorList>
    </citation>
    <scope>NUCLEOTIDE SEQUENCE [LARGE SCALE GENOMIC DNA]</scope>
    <source>
        <strain evidence="1 2">cv. SW786</strain>
    </source>
</reference>
<dbReference type="Proteomes" id="UP000594261">
    <property type="component" value="Chromosome 3"/>
</dbReference>
<dbReference type="AlphaFoldDB" id="A0A7N2L5S4"/>
<reference evidence="1" key="2">
    <citation type="submission" date="2021-01" db="UniProtKB">
        <authorList>
            <consortium name="EnsemblPlants"/>
        </authorList>
    </citation>
    <scope>IDENTIFICATION</scope>
</reference>
<proteinExistence type="predicted"/>